<dbReference type="KEGG" id="tbl:TBLA_0D05100"/>
<evidence type="ECO:0000313" key="2">
    <source>
        <dbReference type="EMBL" id="CCH61004.1"/>
    </source>
</evidence>
<feature type="region of interest" description="Disordered" evidence="1">
    <location>
        <begin position="1"/>
        <end position="24"/>
    </location>
</feature>
<protein>
    <submittedName>
        <fullName evidence="2">Uncharacterized protein</fullName>
    </submittedName>
</protein>
<organism evidence="2 3">
    <name type="scientific">Henningerozyma blattae (strain ATCC 34711 / CBS 6284 / DSM 70876 / NBRC 10599 / NRRL Y-10934 / UCD 77-7)</name>
    <name type="common">Yeast</name>
    <name type="synonym">Tetrapisispora blattae</name>
    <dbReference type="NCBI Taxonomy" id="1071380"/>
    <lineage>
        <taxon>Eukaryota</taxon>
        <taxon>Fungi</taxon>
        <taxon>Dikarya</taxon>
        <taxon>Ascomycota</taxon>
        <taxon>Saccharomycotina</taxon>
        <taxon>Saccharomycetes</taxon>
        <taxon>Saccharomycetales</taxon>
        <taxon>Saccharomycetaceae</taxon>
        <taxon>Henningerozyma</taxon>
    </lineage>
</organism>
<feature type="compositionally biased region" description="Basic and acidic residues" evidence="1">
    <location>
        <begin position="103"/>
        <end position="116"/>
    </location>
</feature>
<feature type="region of interest" description="Disordered" evidence="1">
    <location>
        <begin position="45"/>
        <end position="83"/>
    </location>
</feature>
<dbReference type="HOGENOM" id="CLU_1397327_0_0_1"/>
<dbReference type="OrthoDB" id="4058540at2759"/>
<name>I2H3Q2_HENB6</name>
<gene>
    <name evidence="2" type="primary">TBLA0D05100</name>
    <name evidence="2" type="ORF">TBLA_0D05100</name>
</gene>
<reference evidence="2 3" key="1">
    <citation type="journal article" date="2011" name="Proc. Natl. Acad. Sci. U.S.A.">
        <title>Evolutionary erosion of yeast sex chromosomes by mating-type switching accidents.</title>
        <authorList>
            <person name="Gordon J.L."/>
            <person name="Armisen D."/>
            <person name="Proux-Wera E."/>
            <person name="Oheigeartaigh S.S."/>
            <person name="Byrne K.P."/>
            <person name="Wolfe K.H."/>
        </authorList>
    </citation>
    <scope>NUCLEOTIDE SEQUENCE [LARGE SCALE GENOMIC DNA]</scope>
    <source>
        <strain evidence="3">ATCC 34711 / CBS 6284 / DSM 70876 / NBRC 10599 / NRRL Y-10934 / UCD 77-7</strain>
    </source>
</reference>
<dbReference type="InParanoid" id="I2H3Q2"/>
<dbReference type="Proteomes" id="UP000002866">
    <property type="component" value="Chromosome 4"/>
</dbReference>
<evidence type="ECO:0000313" key="3">
    <source>
        <dbReference type="Proteomes" id="UP000002866"/>
    </source>
</evidence>
<keyword evidence="3" id="KW-1185">Reference proteome</keyword>
<dbReference type="AlphaFoldDB" id="I2H3Q2"/>
<dbReference type="FunCoup" id="I2H3Q2">
    <property type="interactions" value="94"/>
</dbReference>
<feature type="region of interest" description="Disordered" evidence="1">
    <location>
        <begin position="97"/>
        <end position="128"/>
    </location>
</feature>
<dbReference type="RefSeq" id="XP_004180523.1">
    <property type="nucleotide sequence ID" value="XM_004180475.1"/>
</dbReference>
<dbReference type="EMBL" id="HE806319">
    <property type="protein sequence ID" value="CCH61004.1"/>
    <property type="molecule type" value="Genomic_DNA"/>
</dbReference>
<sequence length="215" mass="25426">MTTKTPINDFINLQEPPKPKDNGSMVDAVEMDMMMFNRMPIFNEDSNELPRNYQQSSSSSNGSMDRRDVNLQRRQSTNYIDALNSRKNSISNINTKLQNTLDSQDRSKESPIDESKRHYRNRRQSSVPSMNLQDTCHERYMTTNLLNDSQTSLEEEKPQFKDSFMHEDTGRTLTDQARGRQQDIHVKNNNHYRKPSFQYEDFKKDMYQRSNMFQD</sequence>
<dbReference type="GeneID" id="14496140"/>
<evidence type="ECO:0000256" key="1">
    <source>
        <dbReference type="SAM" id="MobiDB-lite"/>
    </source>
</evidence>
<feature type="compositionally biased region" description="Polar residues" evidence="1">
    <location>
        <begin position="72"/>
        <end position="83"/>
    </location>
</feature>
<proteinExistence type="predicted"/>
<accession>I2H3Q2</accession>